<evidence type="ECO:0000313" key="9">
    <source>
        <dbReference type="Proteomes" id="UP000070188"/>
    </source>
</evidence>
<feature type="transmembrane region" description="Helical" evidence="6">
    <location>
        <begin position="267"/>
        <end position="285"/>
    </location>
</feature>
<evidence type="ECO:0000256" key="2">
    <source>
        <dbReference type="ARBA" id="ARBA00022475"/>
    </source>
</evidence>
<dbReference type="GO" id="GO:0022857">
    <property type="term" value="F:transmembrane transporter activity"/>
    <property type="evidence" value="ECO:0007669"/>
    <property type="project" value="InterPro"/>
</dbReference>
<keyword evidence="5 6" id="KW-0472">Membrane</keyword>
<evidence type="ECO:0000256" key="6">
    <source>
        <dbReference type="SAM" id="Phobius"/>
    </source>
</evidence>
<keyword evidence="4 6" id="KW-1133">Transmembrane helix</keyword>
<comment type="subcellular location">
    <subcellularLocation>
        <location evidence="1">Cell membrane</location>
        <topology evidence="1">Multi-pass membrane protein</topology>
    </subcellularLocation>
</comment>
<keyword evidence="3 6" id="KW-0812">Transmembrane</keyword>
<feature type="domain" description="Major facilitator superfamily (MFS) profile" evidence="7">
    <location>
        <begin position="4"/>
        <end position="378"/>
    </location>
</feature>
<dbReference type="InterPro" id="IPR050189">
    <property type="entry name" value="MFS_Efflux_Transporters"/>
</dbReference>
<dbReference type="PANTHER" id="PTHR43124">
    <property type="entry name" value="PURINE EFFLUX PUMP PBUE"/>
    <property type="match status" value="1"/>
</dbReference>
<gene>
    <name evidence="8" type="ORF">LI90_2161</name>
</gene>
<feature type="transmembrane region" description="Helical" evidence="6">
    <location>
        <begin position="70"/>
        <end position="89"/>
    </location>
</feature>
<feature type="transmembrane region" description="Helical" evidence="6">
    <location>
        <begin position="235"/>
        <end position="255"/>
    </location>
</feature>
<accession>A0A132MTH1</accession>
<dbReference type="OrthoDB" id="9814237at2"/>
<feature type="transmembrane region" description="Helical" evidence="6">
    <location>
        <begin position="156"/>
        <end position="179"/>
    </location>
</feature>
<comment type="caution">
    <text evidence="8">The sequence shown here is derived from an EMBL/GenBank/DDBJ whole genome shotgun (WGS) entry which is preliminary data.</text>
</comment>
<sequence length="399" mass="39735">MPAALVALMICVFAIGTTEYVIAGILPEVAADLGVSVPAAGQLVTAYALTIVVGGPVLTALTVRRPRKGLLLALMALFLAGTVLSAVAPSYEALLGGRIVSALTHGTFFAVTTVVATSMVPPDRAASAIAMVAAGLNLATILGVPLGTYIGQQFGWRATFVVIAALGAVGAAGVAALLPRSEAGSGGVLRAELAVFRRRGVQLALAMTVFGYAGVFTCLTYIAPLLTEVTGFSGQAVSVLLTLFGVGALVGNLVAGRLADRAPMTSLAGVLAALAVVLLLFPLAAGSKVAAVVAVVAFGVTAFATVPGLQSRVIAQAEGAPTLAASTNISAFQLANALGAAIGGWIVSDFGLTRTGPVGALLALVGLLITGYAIAHDRRVARTTGQGGPTEQVSQPVGA</sequence>
<evidence type="ECO:0000259" key="7">
    <source>
        <dbReference type="PROSITE" id="PS50850"/>
    </source>
</evidence>
<dbReference type="SUPFAM" id="SSF103473">
    <property type="entry name" value="MFS general substrate transporter"/>
    <property type="match status" value="1"/>
</dbReference>
<dbReference type="InterPro" id="IPR020846">
    <property type="entry name" value="MFS_dom"/>
</dbReference>
<dbReference type="CDD" id="cd17324">
    <property type="entry name" value="MFS_NepI_like"/>
    <property type="match status" value="1"/>
</dbReference>
<dbReference type="Pfam" id="PF07690">
    <property type="entry name" value="MFS_1"/>
    <property type="match status" value="1"/>
</dbReference>
<protein>
    <submittedName>
        <fullName evidence="8">Putative sugar efflux transporter</fullName>
    </submittedName>
</protein>
<proteinExistence type="predicted"/>
<evidence type="ECO:0000256" key="5">
    <source>
        <dbReference type="ARBA" id="ARBA00023136"/>
    </source>
</evidence>
<dbReference type="InterPro" id="IPR036259">
    <property type="entry name" value="MFS_trans_sf"/>
</dbReference>
<dbReference type="PROSITE" id="PS50850">
    <property type="entry name" value="MFS"/>
    <property type="match status" value="1"/>
</dbReference>
<feature type="transmembrane region" description="Helical" evidence="6">
    <location>
        <begin position="128"/>
        <end position="150"/>
    </location>
</feature>
<dbReference type="GO" id="GO:0005886">
    <property type="term" value="C:plasma membrane"/>
    <property type="evidence" value="ECO:0007669"/>
    <property type="project" value="UniProtKB-SubCell"/>
</dbReference>
<dbReference type="Proteomes" id="UP000070188">
    <property type="component" value="Unassembled WGS sequence"/>
</dbReference>
<dbReference type="EMBL" id="LAXD01000001">
    <property type="protein sequence ID" value="KWX01133.1"/>
    <property type="molecule type" value="Genomic_DNA"/>
</dbReference>
<feature type="transmembrane region" description="Helical" evidence="6">
    <location>
        <begin position="200"/>
        <end position="223"/>
    </location>
</feature>
<feature type="transmembrane region" description="Helical" evidence="6">
    <location>
        <begin position="291"/>
        <end position="310"/>
    </location>
</feature>
<dbReference type="Gene3D" id="1.20.1250.20">
    <property type="entry name" value="MFS general substrate transporter like domains"/>
    <property type="match status" value="1"/>
</dbReference>
<keyword evidence="9" id="KW-1185">Reference proteome</keyword>
<evidence type="ECO:0000313" key="8">
    <source>
        <dbReference type="EMBL" id="KWX01133.1"/>
    </source>
</evidence>
<feature type="transmembrane region" description="Helical" evidence="6">
    <location>
        <begin position="95"/>
        <end position="116"/>
    </location>
</feature>
<dbReference type="PATRIC" id="fig|1469144.10.peg.2342"/>
<dbReference type="RefSeq" id="WP_066887368.1">
    <property type="nucleotide sequence ID" value="NZ_JYIJ01000014.1"/>
</dbReference>
<feature type="transmembrane region" description="Helical" evidence="6">
    <location>
        <begin position="322"/>
        <end position="346"/>
    </location>
</feature>
<dbReference type="AlphaFoldDB" id="A0A132MTH1"/>
<feature type="transmembrane region" description="Helical" evidence="6">
    <location>
        <begin position="358"/>
        <end position="375"/>
    </location>
</feature>
<evidence type="ECO:0000256" key="1">
    <source>
        <dbReference type="ARBA" id="ARBA00004651"/>
    </source>
</evidence>
<reference evidence="9" key="1">
    <citation type="submission" date="2015-04" db="EMBL/GenBank/DDBJ databases">
        <title>Physiological reanalysis, assessment of diazotrophy, and genome sequences of multiple isolates of Streptomyces thermoautotrophicus.</title>
        <authorList>
            <person name="MacKellar D.C."/>
            <person name="Lieber L."/>
            <person name="Norman J."/>
            <person name="Bolger A."/>
            <person name="Tobin C."/>
            <person name="Murray J.W."/>
            <person name="Chang R."/>
            <person name="Ford T."/>
            <person name="Nguyen P.Q."/>
            <person name="Woodward J."/>
            <person name="Permingeat H."/>
            <person name="Joshi N.S."/>
            <person name="Silver P.A."/>
            <person name="Usadel B."/>
            <person name="Rutherford A.W."/>
            <person name="Friesen M."/>
            <person name="Prell J."/>
        </authorList>
    </citation>
    <scope>NUCLEOTIDE SEQUENCE [LARGE SCALE GENOMIC DNA]</scope>
    <source>
        <strain evidence="9">H1</strain>
    </source>
</reference>
<name>A0A132MTH1_9ACTN</name>
<organism evidence="8 9">
    <name type="scientific">Carbonactinospora thermoautotrophica</name>
    <dbReference type="NCBI Taxonomy" id="1469144"/>
    <lineage>
        <taxon>Bacteria</taxon>
        <taxon>Bacillati</taxon>
        <taxon>Actinomycetota</taxon>
        <taxon>Actinomycetes</taxon>
        <taxon>Kitasatosporales</taxon>
        <taxon>Carbonactinosporaceae</taxon>
        <taxon>Carbonactinospora</taxon>
    </lineage>
</organism>
<keyword evidence="2" id="KW-1003">Cell membrane</keyword>
<evidence type="ECO:0000256" key="3">
    <source>
        <dbReference type="ARBA" id="ARBA00022692"/>
    </source>
</evidence>
<dbReference type="STRING" id="1469144.LI90_2161"/>
<evidence type="ECO:0000256" key="4">
    <source>
        <dbReference type="ARBA" id="ARBA00022989"/>
    </source>
</evidence>
<feature type="transmembrane region" description="Helical" evidence="6">
    <location>
        <begin position="39"/>
        <end position="63"/>
    </location>
</feature>
<dbReference type="InterPro" id="IPR011701">
    <property type="entry name" value="MFS"/>
</dbReference>
<dbReference type="PANTHER" id="PTHR43124:SF8">
    <property type="entry name" value="INNER MEMBRANE TRANSPORT PROTEIN YDHP"/>
    <property type="match status" value="1"/>
</dbReference>